<name>A0A068SEW0_9FUNG</name>
<dbReference type="EMBL" id="CBTN010000109">
    <property type="protein sequence ID" value="CDH60824.1"/>
    <property type="molecule type" value="Genomic_DNA"/>
</dbReference>
<keyword evidence="3" id="KW-1185">Reference proteome</keyword>
<dbReference type="OrthoDB" id="2405052at2759"/>
<comment type="caution">
    <text evidence="2">The sequence shown here is derived from an EMBL/GenBank/DDBJ whole genome shotgun (WGS) entry which is preliminary data.</text>
</comment>
<evidence type="ECO:0000256" key="1">
    <source>
        <dbReference type="SAM" id="Coils"/>
    </source>
</evidence>
<evidence type="ECO:0000313" key="3">
    <source>
        <dbReference type="Proteomes" id="UP000027586"/>
    </source>
</evidence>
<gene>
    <name evidence="2" type="ORF">LCOR_11601.1</name>
</gene>
<sequence length="98" mass="11034">MAAENDFASKLNDNGDHSLNRVPVEVAINALQAQVKELQQLAAAQLTNGNETTNTADAEEVEELRKQVKELEKANAKAEYRIQFLLRALDERDNRQQQ</sequence>
<proteinExistence type="predicted"/>
<dbReference type="AlphaFoldDB" id="A0A068SEW0"/>
<accession>A0A068SEW0</accession>
<evidence type="ECO:0000313" key="2">
    <source>
        <dbReference type="EMBL" id="CDH60824.1"/>
    </source>
</evidence>
<reference evidence="2" key="1">
    <citation type="submission" date="2013-08" db="EMBL/GenBank/DDBJ databases">
        <title>Gene expansion shapes genome architecture in the human pathogen Lichtheimia corymbifera: an evolutionary genomics analysis in the ancient terrestrial Mucorales (Mucoromycotina).</title>
        <authorList>
            <person name="Schwartze V.U."/>
            <person name="Winter S."/>
            <person name="Shelest E."/>
            <person name="Marcet-Houben M."/>
            <person name="Horn F."/>
            <person name="Wehner S."/>
            <person name="Hoffmann K."/>
            <person name="Riege K."/>
            <person name="Sammeth M."/>
            <person name="Nowrousian M."/>
            <person name="Valiante V."/>
            <person name="Linde J."/>
            <person name="Jacobsen I.D."/>
            <person name="Marz M."/>
            <person name="Brakhage A.A."/>
            <person name="Gabaldon T."/>
            <person name="Bocker S."/>
            <person name="Voigt K."/>
        </authorList>
    </citation>
    <scope>NUCLEOTIDE SEQUENCE [LARGE SCALE GENOMIC DNA]</scope>
    <source>
        <strain evidence="2">FSU 9682</strain>
    </source>
</reference>
<feature type="coiled-coil region" evidence="1">
    <location>
        <begin position="28"/>
        <end position="88"/>
    </location>
</feature>
<organism evidence="2 3">
    <name type="scientific">Lichtheimia corymbifera JMRC:FSU:9682</name>
    <dbReference type="NCBI Taxonomy" id="1263082"/>
    <lineage>
        <taxon>Eukaryota</taxon>
        <taxon>Fungi</taxon>
        <taxon>Fungi incertae sedis</taxon>
        <taxon>Mucoromycota</taxon>
        <taxon>Mucoromycotina</taxon>
        <taxon>Mucoromycetes</taxon>
        <taxon>Mucorales</taxon>
        <taxon>Lichtheimiaceae</taxon>
        <taxon>Lichtheimia</taxon>
    </lineage>
</organism>
<dbReference type="Proteomes" id="UP000027586">
    <property type="component" value="Unassembled WGS sequence"/>
</dbReference>
<protein>
    <submittedName>
        <fullName evidence="2">Uncharacterized protein</fullName>
    </submittedName>
</protein>
<keyword evidence="1" id="KW-0175">Coiled coil</keyword>
<dbReference type="VEuPathDB" id="FungiDB:LCOR_11601.1"/>